<dbReference type="AlphaFoldDB" id="A0AAI9P8Z0"/>
<evidence type="ECO:0000313" key="3">
    <source>
        <dbReference type="Proteomes" id="UP000887009"/>
    </source>
</evidence>
<sequence>MATLMAGWAGFTSQAEWRREGAARQHTLVWDGMRCGIKGGDRGQEALMLHAWPDRTTGGRAPHRDTHLAWGRGRNGGGQKPERACWSGRVPDSGGGTQCRVVHS</sequence>
<gene>
    <name evidence="2" type="ORF">KAM348_14230</name>
</gene>
<name>A0AAI9P8Z0_AERCA</name>
<accession>A0AAI9P8Z0</accession>
<reference evidence="2" key="1">
    <citation type="submission" date="2021-07" db="EMBL/GenBank/DDBJ databases">
        <title>Draft genome sequence of carbapenem-resistant Aeromonas spp. in Japan.</title>
        <authorList>
            <person name="Maehana S."/>
            <person name="Suzuki M."/>
            <person name="Kitasato H."/>
        </authorList>
    </citation>
    <scope>NUCLEOTIDE SEQUENCE</scope>
    <source>
        <strain evidence="2">KAM348</strain>
    </source>
</reference>
<evidence type="ECO:0000256" key="1">
    <source>
        <dbReference type="SAM" id="MobiDB-lite"/>
    </source>
</evidence>
<organism evidence="2 3">
    <name type="scientific">Aeromonas caviae</name>
    <name type="common">Aeromonas punctata</name>
    <dbReference type="NCBI Taxonomy" id="648"/>
    <lineage>
        <taxon>Bacteria</taxon>
        <taxon>Pseudomonadati</taxon>
        <taxon>Pseudomonadota</taxon>
        <taxon>Gammaproteobacteria</taxon>
        <taxon>Aeromonadales</taxon>
        <taxon>Aeromonadaceae</taxon>
        <taxon>Aeromonas</taxon>
    </lineage>
</organism>
<feature type="region of interest" description="Disordered" evidence="1">
    <location>
        <begin position="54"/>
        <end position="104"/>
    </location>
</feature>
<dbReference type="EMBL" id="BPNL01000013">
    <property type="protein sequence ID" value="GJA54000.1"/>
    <property type="molecule type" value="Genomic_DNA"/>
</dbReference>
<proteinExistence type="predicted"/>
<comment type="caution">
    <text evidence="2">The sequence shown here is derived from an EMBL/GenBank/DDBJ whole genome shotgun (WGS) entry which is preliminary data.</text>
</comment>
<evidence type="ECO:0000313" key="2">
    <source>
        <dbReference type="EMBL" id="GJA54000.1"/>
    </source>
</evidence>
<dbReference type="Proteomes" id="UP000887009">
    <property type="component" value="Unassembled WGS sequence"/>
</dbReference>
<protein>
    <submittedName>
        <fullName evidence="2">Uncharacterized protein</fullName>
    </submittedName>
</protein>